<dbReference type="InterPro" id="IPR008203">
    <property type="entry name" value="AF2212-like"/>
</dbReference>
<evidence type="ECO:0000313" key="2">
    <source>
        <dbReference type="EMBL" id="NEX21349.1"/>
    </source>
</evidence>
<sequence length="86" mass="9567">MSQHLRAIYEDGVFRPLEPVRLADHQEITLVLETTENVASATDDERPIWEVAAALARDIPEDALSSLPTDGAAQHDHYLYTAPKRG</sequence>
<dbReference type="RefSeq" id="WP_164654450.1">
    <property type="nucleotide sequence ID" value="NZ_JAAIJR010000052.1"/>
</dbReference>
<keyword evidence="3" id="KW-1185">Reference proteome</keyword>
<dbReference type="EMBL" id="JAAIJR010000052">
    <property type="protein sequence ID" value="NEX21349.1"/>
    <property type="molecule type" value="Genomic_DNA"/>
</dbReference>
<evidence type="ECO:0000313" key="3">
    <source>
        <dbReference type="Proteomes" id="UP000471640"/>
    </source>
</evidence>
<dbReference type="AlphaFoldDB" id="A0A6P1DU97"/>
<evidence type="ECO:0000256" key="1">
    <source>
        <dbReference type="SAM" id="MobiDB-lite"/>
    </source>
</evidence>
<feature type="region of interest" description="Disordered" evidence="1">
    <location>
        <begin position="66"/>
        <end position="86"/>
    </location>
</feature>
<organism evidence="2 3">
    <name type="scientific">Thiorhodococcus mannitoliphagus</name>
    <dbReference type="NCBI Taxonomy" id="329406"/>
    <lineage>
        <taxon>Bacteria</taxon>
        <taxon>Pseudomonadati</taxon>
        <taxon>Pseudomonadota</taxon>
        <taxon>Gammaproteobacteria</taxon>
        <taxon>Chromatiales</taxon>
        <taxon>Chromatiaceae</taxon>
        <taxon>Thiorhodococcus</taxon>
    </lineage>
</organism>
<name>A0A6P1DU97_9GAMM</name>
<reference evidence="2 3" key="2">
    <citation type="submission" date="2020-02" db="EMBL/GenBank/DDBJ databases">
        <title>Genome sequences of Thiorhodococcus mannitoliphagus and Thiorhodococcus minor, purple sulfur photosynthetic bacteria in the gammaproteobacterial family, Chromatiaceae.</title>
        <authorList>
            <person name="Aviles F.A."/>
            <person name="Meyer T.E."/>
            <person name="Kyndt J.A."/>
        </authorList>
    </citation>
    <scope>NUCLEOTIDE SEQUENCE [LARGE SCALE GENOMIC DNA]</scope>
    <source>
        <strain evidence="2 3">DSM 18266</strain>
    </source>
</reference>
<accession>A0A6P1DU97</accession>
<dbReference type="SUPFAM" id="SSF141694">
    <property type="entry name" value="AF2212/PG0164-like"/>
    <property type="match status" value="1"/>
</dbReference>
<gene>
    <name evidence="2" type="ORF">G3480_13675</name>
</gene>
<comment type="caution">
    <text evidence="2">The sequence shown here is derived from an EMBL/GenBank/DDBJ whole genome shotgun (WGS) entry which is preliminary data.</text>
</comment>
<dbReference type="Proteomes" id="UP000471640">
    <property type="component" value="Unassembled WGS sequence"/>
</dbReference>
<proteinExistence type="predicted"/>
<dbReference type="InterPro" id="IPR024069">
    <property type="entry name" value="AF2212-like_dom_sf"/>
</dbReference>
<protein>
    <submittedName>
        <fullName evidence="2">Antitoxin family protein</fullName>
    </submittedName>
</protein>
<reference evidence="3" key="1">
    <citation type="journal article" date="2020" name="Microbiol. Resour. Announc.">
        <title>Draft Genome Sequences of Thiorhodococcus mannitoliphagus and Thiorhodococcus minor, Purple Sulfur Photosynthetic Bacteria in the Gammaproteobacterial Family Chromatiaceae.</title>
        <authorList>
            <person name="Aviles F.A."/>
            <person name="Meyer T.E."/>
            <person name="Kyndt J.A."/>
        </authorList>
    </citation>
    <scope>NUCLEOTIDE SEQUENCE [LARGE SCALE GENOMIC DNA]</scope>
    <source>
        <strain evidence="3">DSM 18266</strain>
    </source>
</reference>
<dbReference type="Pfam" id="PF01954">
    <property type="entry name" value="AF2212-like"/>
    <property type="match status" value="1"/>
</dbReference>
<dbReference type="Gene3D" id="4.10.1150.10">
    <property type="entry name" value="AF2212/PG0164-like"/>
    <property type="match status" value="1"/>
</dbReference>